<evidence type="ECO:0000313" key="30">
    <source>
        <dbReference type="Proteomes" id="UP000292052"/>
    </source>
</evidence>
<evidence type="ECO:0000256" key="15">
    <source>
        <dbReference type="ARBA" id="ARBA00023235"/>
    </source>
</evidence>
<dbReference type="FunFam" id="3.40.50.300:FF:000537">
    <property type="entry name" value="Bloom syndrome RecQ-like helicase"/>
    <property type="match status" value="1"/>
</dbReference>
<feature type="compositionally biased region" description="Basic residues" evidence="25">
    <location>
        <begin position="839"/>
        <end position="854"/>
    </location>
</feature>
<dbReference type="NCBIfam" id="TIGR00614">
    <property type="entry name" value="recQ_fam"/>
    <property type="match status" value="1"/>
</dbReference>
<comment type="subcellular location">
    <subcellularLocation>
        <location evidence="2">Nucleus</location>
    </subcellularLocation>
</comment>
<keyword evidence="4" id="KW-0235">DNA replication</keyword>
<dbReference type="SMART" id="SM00341">
    <property type="entry name" value="HRDC"/>
    <property type="match status" value="1"/>
</dbReference>
<evidence type="ECO:0000256" key="16">
    <source>
        <dbReference type="ARBA" id="ARBA00023242"/>
    </source>
</evidence>
<evidence type="ECO:0000256" key="9">
    <source>
        <dbReference type="ARBA" id="ARBA00022801"/>
    </source>
</evidence>
<evidence type="ECO:0000256" key="22">
    <source>
        <dbReference type="ARBA" id="ARBA00076065"/>
    </source>
</evidence>
<dbReference type="InterPro" id="IPR018982">
    <property type="entry name" value="RQC_domain"/>
</dbReference>
<evidence type="ECO:0000256" key="18">
    <source>
        <dbReference type="ARBA" id="ARBA00034808"/>
    </source>
</evidence>
<feature type="domain" description="Helicase ATP-binding" evidence="27">
    <location>
        <begin position="182"/>
        <end position="357"/>
    </location>
</feature>
<evidence type="ECO:0000256" key="6">
    <source>
        <dbReference type="ARBA" id="ARBA00022741"/>
    </source>
</evidence>
<evidence type="ECO:0000256" key="11">
    <source>
        <dbReference type="ARBA" id="ARBA00022833"/>
    </source>
</evidence>
<dbReference type="EMBL" id="QDEB01104195">
    <property type="protein sequence ID" value="RZC18414.1"/>
    <property type="molecule type" value="Genomic_DNA"/>
</dbReference>
<dbReference type="PROSITE" id="PS51194">
    <property type="entry name" value="HELICASE_CTER"/>
    <property type="match status" value="1"/>
</dbReference>
<keyword evidence="15" id="KW-0413">Isomerase</keyword>
<evidence type="ECO:0000256" key="4">
    <source>
        <dbReference type="ARBA" id="ARBA00022705"/>
    </source>
</evidence>
<keyword evidence="24" id="KW-0175">Coiled coil</keyword>
<dbReference type="Pfam" id="PF09382">
    <property type="entry name" value="RQC"/>
    <property type="match status" value="1"/>
</dbReference>
<dbReference type="Pfam" id="PF00271">
    <property type="entry name" value="Helicase_C"/>
    <property type="match status" value="1"/>
</dbReference>
<dbReference type="Proteomes" id="UP000292052">
    <property type="component" value="Unassembled WGS sequence"/>
</dbReference>
<evidence type="ECO:0000256" key="20">
    <source>
        <dbReference type="ARBA" id="ARBA00049360"/>
    </source>
</evidence>
<dbReference type="GO" id="GO:0016787">
    <property type="term" value="F:hydrolase activity"/>
    <property type="evidence" value="ECO:0007669"/>
    <property type="project" value="UniProtKB-KW"/>
</dbReference>
<dbReference type="SMART" id="SM00487">
    <property type="entry name" value="DEXDc"/>
    <property type="match status" value="1"/>
</dbReference>
<reference evidence="29 30" key="1">
    <citation type="submission" date="2017-03" db="EMBL/GenBank/DDBJ databases">
        <title>Genome of the blue death feigning beetle - Asbolus verrucosus.</title>
        <authorList>
            <person name="Rider S.D."/>
        </authorList>
    </citation>
    <scope>NUCLEOTIDE SEQUENCE [LARGE SCALE GENOMIC DNA]</scope>
    <source>
        <strain evidence="29">Butters</strain>
        <tissue evidence="29">Head and leg muscle</tissue>
    </source>
</reference>
<dbReference type="PROSITE" id="PS00690">
    <property type="entry name" value="DEAH_ATP_HELICASE"/>
    <property type="match status" value="1"/>
</dbReference>
<dbReference type="GO" id="GO:0008270">
    <property type="term" value="F:zinc ion binding"/>
    <property type="evidence" value="ECO:0007669"/>
    <property type="project" value="UniProtKB-KW"/>
</dbReference>
<dbReference type="InterPro" id="IPR011545">
    <property type="entry name" value="DEAD/DEAH_box_helicase_dom"/>
</dbReference>
<dbReference type="OrthoDB" id="10013584at2759"/>
<evidence type="ECO:0000256" key="12">
    <source>
        <dbReference type="ARBA" id="ARBA00022840"/>
    </source>
</evidence>
<feature type="coiled-coil region" evidence="24">
    <location>
        <begin position="2079"/>
        <end position="2146"/>
    </location>
</feature>
<dbReference type="InterPro" id="IPR032284">
    <property type="entry name" value="RecQ_Zn-bd"/>
</dbReference>
<dbReference type="Gene3D" id="1.10.10.10">
    <property type="entry name" value="Winged helix-like DNA-binding domain superfamily/Winged helix DNA-binding domain"/>
    <property type="match status" value="1"/>
</dbReference>
<keyword evidence="16" id="KW-0539">Nucleus</keyword>
<keyword evidence="7" id="KW-0227">DNA damage</keyword>
<dbReference type="InterPro" id="IPR004589">
    <property type="entry name" value="DNA_helicase_ATP-dep_RecQ"/>
</dbReference>
<dbReference type="InterPro" id="IPR010997">
    <property type="entry name" value="HRDC-like_sf"/>
</dbReference>
<evidence type="ECO:0000259" key="28">
    <source>
        <dbReference type="PROSITE" id="PS51194"/>
    </source>
</evidence>
<evidence type="ECO:0000256" key="2">
    <source>
        <dbReference type="ARBA" id="ARBA00004123"/>
    </source>
</evidence>
<dbReference type="GO" id="GO:0043138">
    <property type="term" value="F:3'-5' DNA helicase activity"/>
    <property type="evidence" value="ECO:0007669"/>
    <property type="project" value="UniProtKB-EC"/>
</dbReference>
<evidence type="ECO:0000256" key="1">
    <source>
        <dbReference type="ARBA" id="ARBA00001947"/>
    </source>
</evidence>
<keyword evidence="9" id="KW-0378">Hydrolase</keyword>
<protein>
    <recommendedName>
        <fullName evidence="21">RecQ-like DNA helicase BLM</fullName>
        <ecNumber evidence="18">5.6.2.4</ecNumber>
    </recommendedName>
    <alternativeName>
        <fullName evidence="22">Bloom syndrome protein homolog</fullName>
    </alternativeName>
    <alternativeName>
        <fullName evidence="19">DNA 3'-5' helicase BLM</fullName>
    </alternativeName>
    <alternativeName>
        <fullName evidence="23">RecQ helicase homolog</fullName>
    </alternativeName>
</protein>
<organism evidence="29 30">
    <name type="scientific">Asbolus verrucosus</name>
    <name type="common">Desert ironclad beetle</name>
    <dbReference type="NCBI Taxonomy" id="1661398"/>
    <lineage>
        <taxon>Eukaryota</taxon>
        <taxon>Metazoa</taxon>
        <taxon>Ecdysozoa</taxon>
        <taxon>Arthropoda</taxon>
        <taxon>Hexapoda</taxon>
        <taxon>Insecta</taxon>
        <taxon>Pterygota</taxon>
        <taxon>Neoptera</taxon>
        <taxon>Endopterygota</taxon>
        <taxon>Coleoptera</taxon>
        <taxon>Polyphaga</taxon>
        <taxon>Cucujiformia</taxon>
        <taxon>Tenebrionidae</taxon>
        <taxon>Pimeliinae</taxon>
        <taxon>Asbolus</taxon>
    </lineage>
</organism>
<dbReference type="InterPro" id="IPR044876">
    <property type="entry name" value="HRDC_dom_sf"/>
</dbReference>
<evidence type="ECO:0000313" key="29">
    <source>
        <dbReference type="EMBL" id="RZC18414.1"/>
    </source>
</evidence>
<dbReference type="STRING" id="1661398.A0A482VFX7"/>
<dbReference type="GO" id="GO:0007131">
    <property type="term" value="P:reciprocal meiotic recombination"/>
    <property type="evidence" value="ECO:0007669"/>
    <property type="project" value="UniProtKB-ARBA"/>
</dbReference>
<feature type="non-terminal residue" evidence="29">
    <location>
        <position position="2152"/>
    </location>
</feature>
<dbReference type="PANTHER" id="PTHR22619">
    <property type="entry name" value="ZINC FINGER SWIM DOMAIN CONTAINING PROTEIN 4, 5, 6"/>
    <property type="match status" value="1"/>
</dbReference>
<dbReference type="PROSITE" id="PS51192">
    <property type="entry name" value="HELICASE_ATP_BIND_1"/>
    <property type="match status" value="1"/>
</dbReference>
<dbReference type="GO" id="GO:0006260">
    <property type="term" value="P:DNA replication"/>
    <property type="evidence" value="ECO:0007669"/>
    <property type="project" value="UniProtKB-KW"/>
</dbReference>
<dbReference type="SUPFAM" id="SSF52540">
    <property type="entry name" value="P-loop containing nucleoside triphosphate hydrolases"/>
    <property type="match status" value="1"/>
</dbReference>
<comment type="caution">
    <text evidence="29">The sequence shown here is derived from an EMBL/GenBank/DDBJ whole genome shotgun (WGS) entry which is preliminary data.</text>
</comment>
<dbReference type="Pfam" id="PF16124">
    <property type="entry name" value="RecQ_Zn_bind"/>
    <property type="match status" value="1"/>
</dbReference>
<feature type="compositionally biased region" description="Basic and acidic residues" evidence="25">
    <location>
        <begin position="1084"/>
        <end position="1108"/>
    </location>
</feature>
<dbReference type="Gene3D" id="3.40.50.300">
    <property type="entry name" value="P-loop containing nucleotide triphosphate hydrolases"/>
    <property type="match status" value="2"/>
</dbReference>
<dbReference type="SUPFAM" id="SSF47819">
    <property type="entry name" value="HRDC-like"/>
    <property type="match status" value="1"/>
</dbReference>
<evidence type="ECO:0000256" key="7">
    <source>
        <dbReference type="ARBA" id="ARBA00022763"/>
    </source>
</evidence>
<comment type="catalytic activity">
    <reaction evidence="20">
        <text>ATP + H2O = ADP + phosphate + H(+)</text>
        <dbReference type="Rhea" id="RHEA:13065"/>
        <dbReference type="ChEBI" id="CHEBI:15377"/>
        <dbReference type="ChEBI" id="CHEBI:15378"/>
        <dbReference type="ChEBI" id="CHEBI:30616"/>
        <dbReference type="ChEBI" id="CHEBI:43474"/>
        <dbReference type="ChEBI" id="CHEBI:456216"/>
    </reaction>
</comment>
<keyword evidence="6" id="KW-0547">Nucleotide-binding</keyword>
<evidence type="ECO:0000256" key="25">
    <source>
        <dbReference type="SAM" id="MobiDB-lite"/>
    </source>
</evidence>
<keyword evidence="5" id="KW-0479">Metal-binding</keyword>
<proteinExistence type="inferred from homology"/>
<dbReference type="Pfam" id="PF00270">
    <property type="entry name" value="DEAD"/>
    <property type="match status" value="1"/>
</dbReference>
<evidence type="ECO:0000256" key="19">
    <source>
        <dbReference type="ARBA" id="ARBA00044542"/>
    </source>
</evidence>
<accession>A0A482VFX7</accession>
<feature type="compositionally biased region" description="Basic and acidic residues" evidence="25">
    <location>
        <begin position="855"/>
        <end position="866"/>
    </location>
</feature>
<dbReference type="InterPro" id="IPR036390">
    <property type="entry name" value="WH_DNA-bd_sf"/>
</dbReference>
<evidence type="ECO:0000256" key="14">
    <source>
        <dbReference type="ARBA" id="ARBA00023204"/>
    </source>
</evidence>
<keyword evidence="8" id="KW-0863">Zinc-finger</keyword>
<dbReference type="InterPro" id="IPR027417">
    <property type="entry name" value="P-loop_NTPase"/>
</dbReference>
<gene>
    <name evidence="29" type="ORF">BDFB_005947</name>
</gene>
<keyword evidence="12" id="KW-0067">ATP-binding</keyword>
<evidence type="ECO:0000256" key="24">
    <source>
        <dbReference type="SAM" id="Coils"/>
    </source>
</evidence>
<comment type="catalytic activity">
    <reaction evidence="17">
        <text>Couples ATP hydrolysis with the unwinding of duplex DNA by translocating in the 3'-5' direction.</text>
        <dbReference type="EC" id="5.6.2.4"/>
    </reaction>
</comment>
<dbReference type="InterPro" id="IPR048370">
    <property type="entry name" value="ZSWIM4-8_C"/>
</dbReference>
<evidence type="ECO:0000256" key="5">
    <source>
        <dbReference type="ARBA" id="ARBA00022723"/>
    </source>
</evidence>
<evidence type="ECO:0000256" key="13">
    <source>
        <dbReference type="ARBA" id="ARBA00023125"/>
    </source>
</evidence>
<dbReference type="GO" id="GO:0005634">
    <property type="term" value="C:nucleus"/>
    <property type="evidence" value="ECO:0007669"/>
    <property type="project" value="UniProtKB-SubCell"/>
</dbReference>
<dbReference type="Pfam" id="PF00570">
    <property type="entry name" value="HRDC"/>
    <property type="match status" value="1"/>
</dbReference>
<dbReference type="GO" id="GO:0005524">
    <property type="term" value="F:ATP binding"/>
    <property type="evidence" value="ECO:0007669"/>
    <property type="project" value="UniProtKB-KW"/>
</dbReference>
<dbReference type="FunFam" id="3.40.50.300:FF:000340">
    <property type="entry name" value="Bloom syndrome, RecQ helicase"/>
    <property type="match status" value="1"/>
</dbReference>
<evidence type="ECO:0000256" key="17">
    <source>
        <dbReference type="ARBA" id="ARBA00034617"/>
    </source>
</evidence>
<dbReference type="EC" id="5.6.2.4" evidence="18"/>
<dbReference type="PROSITE" id="PS50967">
    <property type="entry name" value="HRDC"/>
    <property type="match status" value="1"/>
</dbReference>
<dbReference type="SMART" id="SM00490">
    <property type="entry name" value="HELICc"/>
    <property type="match status" value="1"/>
</dbReference>
<dbReference type="Gene3D" id="1.10.150.80">
    <property type="entry name" value="HRDC domain"/>
    <property type="match status" value="1"/>
</dbReference>
<dbReference type="CDD" id="cd18794">
    <property type="entry name" value="SF2_C_RecQ"/>
    <property type="match status" value="1"/>
</dbReference>
<feature type="region of interest" description="Disordered" evidence="25">
    <location>
        <begin position="908"/>
        <end position="927"/>
    </location>
</feature>
<dbReference type="InterPro" id="IPR014001">
    <property type="entry name" value="Helicase_ATP-bd"/>
</dbReference>
<name>A0A482VFX7_ASBVE</name>
<keyword evidence="11" id="KW-0862">Zinc</keyword>
<sequence>IDSKETDKSVDVEVSKPQKPTKFTFSKLSNKKETNYVFESDQSDKETNKSVEIVEDTSFKPPKFTFNKSKASEINDEVVASNFSQDDYMDDATFASFLACDVDFNQAGASTSKPVDDFDLGDVDWSEELTSTVELHDSVKFNSRKDDSDEFRKNYAHTEVMYEVLHQKFGLRHFRPHQKEIINASLTQHDCFVLMPTGGGKSLCYQLPAILMPGVTIVISPLRALISDQVDKMNALDIPSAHLCSDVKKADEASIFQKLHMREPLIKLLYLTPEKISASVKVVDMIKSLYARDKLARFVIDEVHCLSQWGHDFRPDYKQLSSLRKQYPKVPIICLTATATKQVQGDVTNILGLKNVKTFIRSFNRPNIKYKVIPKAGKKVVEEIANLIRKKFYRKSGIIYCLCRADCEKLADDLSRMSIKAKPYHAGMSDVVREKQQREWMQDQFHVIVATIAFGMGIDKPDVRFVIHNSIPKSVEAFYQESGRAGRDGEPSYSYLFYSYADAGRLKRLMQMDKNINKNTINGHFENLHQMVAFCENTIDCRRYLQLMHLGEKFDRKICLENKDTVCDNCENIEKFKLSDVTKEARELSELVHDLTRKENVTMLYVVEVYKGSKQKKILEKRHDQHRFYGGGSSLDRPDIQRILVDLVLKKILTDFCTYTGDFPVVYIKPGLKYNRVNESDLKISIPLGARVAPVARVTKPQNDQPDRDSPGPSTSANKTVAVSKLKIASIQVRCHEELLEECRRLAVERNTTLSSIMNLSAIKNMSEILPNTQEEFMKIQHVTKANYEKFGEYFLKITIKYRQQLDKLQTPTPSFSDSSMFDDSSDWREETSQGSGGNKRKSSGGYKKNTKRQRQSEVAERENYQKRLVPKTDAFEEYLISEHHTEVLPTAQKLADEILQQRSEINQIPGAPDPTAGASADDEHSWHLDEEQVCEQVKSYLSQGGYYNANKQLNSLFSKVREMLRAQDSNGARMLTLITEQFLSDPRLQMWRNQGTPMTDKCRQLWDQLGSLWVCIVLNPNCTQHEKQQWKVLLEKWTLIDVCPPEDPDFRLQENHSHRDSYVNRDRDRDRDRYYHERDRDRYADRERDRRDRRDRDRERERDRNRAAYDSSDSSEDDDGDSSYSPRSSKRLRLSGSHSKSSIPALPRTIFHRALDAVGMSWDNMHLKNILSSDTYCSHVPDTTSSGSFNSQGQPLWHEPIPLCAARVDSLRSHGHMEAALRLAVSVVRTMKQQQLIAQRRWHESQQSGSGTSKCQPSCKTTACTSRCTGQCNTNSCSTTSINAPANTDCWVGHPLDPIGCLFDTLADSSIIPDDQRPRTPSYLDIVGMEEQHNNIRPRYHHVPVVGSRDRSETYLTLAFEVALIGLGQQRIMPVGLYAQEKACKQEDRLIAKLQEIELDNSLIAVLRRQAIILLEGGPTSGLGIGIHPESIPMHTFARFLFLSLLSCYPDLAYEVGLRAMRLPLLEEHEDSDDPLGGNASSSLMMSRSPRWFTLGHIETQQCALSSTMLSAAKGEVMRLRTVLESSQRHIHSSSHLFKLAQDAFRFATPENGPRHPTLLSVAFELGLQVMRMTLSSLNWRRREMVRWLVTCATEVGVDALISIMQNWYQFFTATEATGPVATTIMSHSTIMRLNLSFSQQEELSSCARTLALQCATKDPPNCALNALTLCENEALAFETAYQIVVDAASHIMTSSQLFTIARYMEHRGYPTRAYKLAMLAMKNVHLAYNQDTHPAINDIHWACALSHSLGKTELSNMIPLLVKNVQCATVLSDILRRCSMTAPGISCSHPPPLETGKHHSHPHRSRSCAPGIKPLSYDRPPLRQLLEAAVAAYINTTHSRLTHISPRHYGDFIDFLTKARDTFVLAHDGHAQFTQLIENMKVAYKGKKKLMFLDDNSGRRMLRYGEYSPNNPQLRVTAAPYLGLGEYEQRRNLSLQKRRADYLEHLSKVNHPRNLLPTVLRLMYVLQKSHVKNCIVAERAVQTDLQNIHCPLVQYDAHAPEKELNSYTSAFVMQNNRNLSPYRADQRLASAQNALLKPEMDKPKSILSNRRTGSPRERLLSDLKHSYTPSFLDGFSYQDRSEELERERIKRENYQRELRVQIEEKRRLQALREEQERREQDLENRRLEQQLLRMQEEQAVEEQRRCRRDE</sequence>
<dbReference type="GO" id="GO:0006281">
    <property type="term" value="P:DNA repair"/>
    <property type="evidence" value="ECO:0007669"/>
    <property type="project" value="UniProtKB-KW"/>
</dbReference>
<feature type="region of interest" description="Disordered" evidence="25">
    <location>
        <begin position="1084"/>
        <end position="1144"/>
    </location>
</feature>
<keyword evidence="10" id="KW-0347">Helicase</keyword>
<dbReference type="SUPFAM" id="SSF46785">
    <property type="entry name" value="Winged helix' DNA-binding domain"/>
    <property type="match status" value="1"/>
</dbReference>
<feature type="region of interest" description="Disordered" evidence="25">
    <location>
        <begin position="696"/>
        <end position="718"/>
    </location>
</feature>
<evidence type="ECO:0000256" key="23">
    <source>
        <dbReference type="ARBA" id="ARBA00076271"/>
    </source>
</evidence>
<feature type="region of interest" description="Disordered" evidence="25">
    <location>
        <begin position="810"/>
        <end position="866"/>
    </location>
</feature>
<keyword evidence="13" id="KW-0238">DNA-binding</keyword>
<dbReference type="GO" id="GO:0003677">
    <property type="term" value="F:DNA binding"/>
    <property type="evidence" value="ECO:0007669"/>
    <property type="project" value="UniProtKB-KW"/>
</dbReference>
<evidence type="ECO:0000256" key="3">
    <source>
        <dbReference type="ARBA" id="ARBA00005446"/>
    </source>
</evidence>
<evidence type="ECO:0000256" key="10">
    <source>
        <dbReference type="ARBA" id="ARBA00022806"/>
    </source>
</evidence>
<dbReference type="InterPro" id="IPR002121">
    <property type="entry name" value="HRDC_dom"/>
</dbReference>
<dbReference type="GO" id="GO:0031462">
    <property type="term" value="C:Cul2-RING ubiquitin ligase complex"/>
    <property type="evidence" value="ECO:0007669"/>
    <property type="project" value="TreeGrafter"/>
</dbReference>
<dbReference type="Pfam" id="PF21055">
    <property type="entry name" value="ZSWIM4-8_C"/>
    <property type="match status" value="1"/>
</dbReference>
<feature type="region of interest" description="Disordered" evidence="25">
    <location>
        <begin position="1791"/>
        <end position="1814"/>
    </location>
</feature>
<keyword evidence="14" id="KW-0234">DNA repair</keyword>
<comment type="cofactor">
    <cofactor evidence="1">
        <name>Zn(2+)</name>
        <dbReference type="ChEBI" id="CHEBI:29105"/>
    </cofactor>
</comment>
<keyword evidence="30" id="KW-1185">Reference proteome</keyword>
<feature type="non-terminal residue" evidence="29">
    <location>
        <position position="1"/>
    </location>
</feature>
<evidence type="ECO:0000256" key="8">
    <source>
        <dbReference type="ARBA" id="ARBA00022771"/>
    </source>
</evidence>
<feature type="domain" description="HRDC" evidence="26">
    <location>
        <begin position="729"/>
        <end position="809"/>
    </location>
</feature>
<comment type="similarity">
    <text evidence="3">Belongs to the helicase family. RecQ subfamily.</text>
</comment>
<dbReference type="InterPro" id="IPR001650">
    <property type="entry name" value="Helicase_C-like"/>
</dbReference>
<evidence type="ECO:0000259" key="26">
    <source>
        <dbReference type="PROSITE" id="PS50967"/>
    </source>
</evidence>
<dbReference type="SMART" id="SM00956">
    <property type="entry name" value="RQC"/>
    <property type="match status" value="1"/>
</dbReference>
<dbReference type="InterPro" id="IPR002464">
    <property type="entry name" value="DNA/RNA_helicase_DEAH_CS"/>
</dbReference>
<evidence type="ECO:0000259" key="27">
    <source>
        <dbReference type="PROSITE" id="PS51192"/>
    </source>
</evidence>
<dbReference type="InterPro" id="IPR036388">
    <property type="entry name" value="WH-like_DNA-bd_sf"/>
</dbReference>
<dbReference type="PANTHER" id="PTHR22619:SF0">
    <property type="entry name" value="ZINC FINGER SWIM DOMAIN-CONTAINING PROTEIN 6-LIKE PROTEIN"/>
    <property type="match status" value="1"/>
</dbReference>
<evidence type="ECO:0000256" key="21">
    <source>
        <dbReference type="ARBA" id="ARBA00073450"/>
    </source>
</evidence>
<feature type="domain" description="Helicase C-terminal" evidence="28">
    <location>
        <begin position="372"/>
        <end position="529"/>
    </location>
</feature>